<reference evidence="1 2" key="1">
    <citation type="submission" date="2019-06" db="EMBL/GenBank/DDBJ databases">
        <title>Draft genome sequence of Corynebacterium striatum NBRC 15291.</title>
        <authorList>
            <person name="Miura T."/>
            <person name="Furukawa M."/>
            <person name="Shimamura M."/>
            <person name="Ohyama Y."/>
            <person name="Yamazoe A."/>
            <person name="Kawasaki H."/>
        </authorList>
    </citation>
    <scope>NUCLEOTIDE SEQUENCE [LARGE SCALE GENOMIC DNA]</scope>
    <source>
        <strain evidence="1 2">NBRC 15291</strain>
    </source>
</reference>
<sequence length="49" mass="5235">MGFFEVVELVVDHADALGVGGVEDDVCAHRGEDFFLGTRDPGERRGVGT</sequence>
<accession>A0ABC9ZLP4</accession>
<proteinExistence type="predicted"/>
<evidence type="ECO:0000313" key="1">
    <source>
        <dbReference type="EMBL" id="GEA43067.1"/>
    </source>
</evidence>
<dbReference type="AlphaFoldDB" id="A0ABC9ZLP4"/>
<organism evidence="1 2">
    <name type="scientific">Corynebacterium striatum</name>
    <dbReference type="NCBI Taxonomy" id="43770"/>
    <lineage>
        <taxon>Bacteria</taxon>
        <taxon>Bacillati</taxon>
        <taxon>Actinomycetota</taxon>
        <taxon>Actinomycetes</taxon>
        <taxon>Mycobacteriales</taxon>
        <taxon>Corynebacteriaceae</taxon>
        <taxon>Corynebacterium</taxon>
    </lineage>
</organism>
<dbReference type="Proteomes" id="UP000315234">
    <property type="component" value="Unassembled WGS sequence"/>
</dbReference>
<evidence type="ECO:0000313" key="2">
    <source>
        <dbReference type="Proteomes" id="UP000315234"/>
    </source>
</evidence>
<dbReference type="EMBL" id="BJLD01000001">
    <property type="protein sequence ID" value="GEA43067.1"/>
    <property type="molecule type" value="Genomic_DNA"/>
</dbReference>
<protein>
    <submittedName>
        <fullName evidence="1">Uncharacterized protein</fullName>
    </submittedName>
</protein>
<comment type="caution">
    <text evidence="1">The sequence shown here is derived from an EMBL/GenBank/DDBJ whole genome shotgun (WGS) entry which is preliminary data.</text>
</comment>
<name>A0ABC9ZLP4_CORST</name>
<gene>
    <name evidence="1" type="ORF">Cst04h_12370</name>
</gene>